<gene>
    <name evidence="6" type="ORF">HNR39_002138</name>
</gene>
<dbReference type="InterPro" id="IPR012893">
    <property type="entry name" value="HipA-like_C"/>
</dbReference>
<evidence type="ECO:0000256" key="1">
    <source>
        <dbReference type="ARBA" id="ARBA00010164"/>
    </source>
</evidence>
<dbReference type="GO" id="GO:0005829">
    <property type="term" value="C:cytosol"/>
    <property type="evidence" value="ECO:0007669"/>
    <property type="project" value="TreeGrafter"/>
</dbReference>
<sequence>MAQELAVWMNGQLVGTWSKSRLGVSIFEYESSWLASEYARPLSISLPIPIAGGEIRGEVVQNYFDNLLPDAQHIRERLQKKFTTKDTDAYSLLEAIGRDCVGAVQLLPLGEKPEGFDRIDSRPLSEADVSQILIDASRGTTPAQAPEDNPFRISLAGAQEKTALLRIGDEWHLPQGATPTSHILKLPLGLIGGYKGMDMRTSVENEWLCAQLLTAIGFNVAVTDMTSFLGQKVLVVERFDRRWMDDNGWLARLPQEDFCQVFGLPSSKKYEVDGGPGIVDILSKLEASQNREDDRLRFLLVHFVFWLLAALDGHAKNFSIALQQGGGYMLTPFYDVLSFWPVIGNAPNKQSKFKAPMAMGVRGKSMHRKMVEIQARHWQVLAQKSGLPEAFETMIRISSEVENIFEAVRPRLPPDFPMKLWDAIYAGTRAQAKSFQTGLHAPELGASRS</sequence>
<comment type="similarity">
    <text evidence="1">Belongs to the HipA Ser/Thr kinase family.</text>
</comment>
<evidence type="ECO:0000259" key="4">
    <source>
        <dbReference type="Pfam" id="PF07804"/>
    </source>
</evidence>
<accession>A0A840RRI2</accession>
<dbReference type="InterPro" id="IPR017508">
    <property type="entry name" value="HipA_N1"/>
</dbReference>
<dbReference type="Pfam" id="PF07804">
    <property type="entry name" value="HipA_C"/>
    <property type="match status" value="1"/>
</dbReference>
<evidence type="ECO:0000256" key="2">
    <source>
        <dbReference type="ARBA" id="ARBA00022679"/>
    </source>
</evidence>
<dbReference type="RefSeq" id="WP_168051593.1">
    <property type="nucleotide sequence ID" value="NZ_JAAOZT010000001.1"/>
</dbReference>
<dbReference type="Pfam" id="PF13657">
    <property type="entry name" value="Couple_hipA"/>
    <property type="match status" value="1"/>
</dbReference>
<keyword evidence="7" id="KW-1185">Reference proteome</keyword>
<dbReference type="GO" id="GO:0004674">
    <property type="term" value="F:protein serine/threonine kinase activity"/>
    <property type="evidence" value="ECO:0007669"/>
    <property type="project" value="UniProtKB-EC"/>
</dbReference>
<evidence type="ECO:0000259" key="5">
    <source>
        <dbReference type="Pfam" id="PF13657"/>
    </source>
</evidence>
<dbReference type="NCBIfam" id="TIGR03071">
    <property type="entry name" value="couple_hipA"/>
    <property type="match status" value="1"/>
</dbReference>
<evidence type="ECO:0000313" key="7">
    <source>
        <dbReference type="Proteomes" id="UP000571084"/>
    </source>
</evidence>
<dbReference type="PANTHER" id="PTHR37419">
    <property type="entry name" value="SERINE/THREONINE-PROTEIN KINASE TOXIN HIPA"/>
    <property type="match status" value="1"/>
</dbReference>
<evidence type="ECO:0000256" key="3">
    <source>
        <dbReference type="ARBA" id="ARBA00022777"/>
    </source>
</evidence>
<dbReference type="PANTHER" id="PTHR37419:SF1">
    <property type="entry name" value="SERINE_THREONINE-PROTEIN KINASE TOXIN HIPA"/>
    <property type="match status" value="1"/>
</dbReference>
<organism evidence="6 7">
    <name type="scientific">Glaciimonas immobilis</name>
    <dbReference type="NCBI Taxonomy" id="728004"/>
    <lineage>
        <taxon>Bacteria</taxon>
        <taxon>Pseudomonadati</taxon>
        <taxon>Pseudomonadota</taxon>
        <taxon>Betaproteobacteria</taxon>
        <taxon>Burkholderiales</taxon>
        <taxon>Oxalobacteraceae</taxon>
        <taxon>Glaciimonas</taxon>
    </lineage>
</organism>
<dbReference type="CDD" id="cd17808">
    <property type="entry name" value="HipA_Ec_like"/>
    <property type="match status" value="1"/>
</dbReference>
<dbReference type="Proteomes" id="UP000571084">
    <property type="component" value="Unassembled WGS sequence"/>
</dbReference>
<reference evidence="6 7" key="1">
    <citation type="submission" date="2020-08" db="EMBL/GenBank/DDBJ databases">
        <title>Genomic Encyclopedia of Type Strains, Phase IV (KMG-IV): sequencing the most valuable type-strain genomes for metagenomic binning, comparative biology and taxonomic classification.</title>
        <authorList>
            <person name="Goeker M."/>
        </authorList>
    </citation>
    <scope>NUCLEOTIDE SEQUENCE [LARGE SCALE GENOMIC DNA]</scope>
    <source>
        <strain evidence="6 7">DSM 23240</strain>
    </source>
</reference>
<dbReference type="EC" id="2.7.11.1" evidence="6"/>
<protein>
    <submittedName>
        <fullName evidence="6">Serine/threonine-protein kinase HipA</fullName>
        <ecNumber evidence="6">2.7.11.1</ecNumber>
    </submittedName>
</protein>
<dbReference type="EMBL" id="JACHHQ010000004">
    <property type="protein sequence ID" value="MBB5200303.1"/>
    <property type="molecule type" value="Genomic_DNA"/>
</dbReference>
<keyword evidence="3 6" id="KW-0418">Kinase</keyword>
<feature type="domain" description="HipA N-terminal subdomain 1" evidence="5">
    <location>
        <begin position="5"/>
        <end position="106"/>
    </location>
</feature>
<dbReference type="AlphaFoldDB" id="A0A840RRI2"/>
<evidence type="ECO:0000313" key="6">
    <source>
        <dbReference type="EMBL" id="MBB5200303.1"/>
    </source>
</evidence>
<comment type="caution">
    <text evidence="6">The sequence shown here is derived from an EMBL/GenBank/DDBJ whole genome shotgun (WGS) entry which is preliminary data.</text>
</comment>
<keyword evidence="2 6" id="KW-0808">Transferase</keyword>
<feature type="domain" description="HipA-like C-terminal" evidence="4">
    <location>
        <begin position="153"/>
        <end position="396"/>
    </location>
</feature>
<proteinExistence type="inferred from homology"/>
<dbReference type="InterPro" id="IPR052028">
    <property type="entry name" value="HipA_Ser/Thr_kinase"/>
</dbReference>
<name>A0A840RRI2_9BURK</name>